<comment type="subcellular location">
    <subcellularLocation>
        <location evidence="1">Cell membrane</location>
        <topology evidence="1">Multi-pass membrane protein</topology>
    </subcellularLocation>
</comment>
<evidence type="ECO:0000256" key="7">
    <source>
        <dbReference type="SAM" id="Phobius"/>
    </source>
</evidence>
<feature type="transmembrane region" description="Helical" evidence="7">
    <location>
        <begin position="61"/>
        <end position="83"/>
    </location>
</feature>
<dbReference type="InterPro" id="IPR007140">
    <property type="entry name" value="DUF350"/>
</dbReference>
<evidence type="ECO:0000256" key="5">
    <source>
        <dbReference type="ARBA" id="ARBA00022989"/>
    </source>
</evidence>
<name>A0A4Q7UQK7_PSEST</name>
<evidence type="ECO:0000256" key="6">
    <source>
        <dbReference type="ARBA" id="ARBA00023136"/>
    </source>
</evidence>
<evidence type="ECO:0000256" key="4">
    <source>
        <dbReference type="ARBA" id="ARBA00022692"/>
    </source>
</evidence>
<dbReference type="EMBL" id="SHKL01000001">
    <property type="protein sequence ID" value="RZT83344.1"/>
    <property type="molecule type" value="Genomic_DNA"/>
</dbReference>
<sequence>MTTTVLAQDAIYWSFVGRGVGAILLYAVIGVLLMLLGFWAIDLTTPGKLPQMVRAGLPNAVTITAAGMLSMAFIIVVAIYSSAGSLLEGILSSLIFGLVGIVAQVAAVRLLEWVTRIDIGEVIQSEERRAAANVVAAAHVALGLIVAVAVL</sequence>
<dbReference type="Proteomes" id="UP000291591">
    <property type="component" value="Unassembled WGS sequence"/>
</dbReference>
<keyword evidence="4 7" id="KW-0812">Transmembrane</keyword>
<evidence type="ECO:0000256" key="1">
    <source>
        <dbReference type="ARBA" id="ARBA00004651"/>
    </source>
</evidence>
<feature type="transmembrane region" description="Helical" evidence="7">
    <location>
        <begin position="89"/>
        <end position="111"/>
    </location>
</feature>
<accession>A0A4Q7UQK7</accession>
<keyword evidence="9" id="KW-1185">Reference proteome</keyword>
<dbReference type="Pfam" id="PF03994">
    <property type="entry name" value="DUF350"/>
    <property type="match status" value="1"/>
</dbReference>
<keyword evidence="5 7" id="KW-1133">Transmembrane helix</keyword>
<keyword evidence="6 7" id="KW-0472">Membrane</keyword>
<organism evidence="8 9">
    <name type="scientific">Pseudonocardia sediminis</name>
    <dbReference type="NCBI Taxonomy" id="1397368"/>
    <lineage>
        <taxon>Bacteria</taxon>
        <taxon>Bacillati</taxon>
        <taxon>Actinomycetota</taxon>
        <taxon>Actinomycetes</taxon>
        <taxon>Pseudonocardiales</taxon>
        <taxon>Pseudonocardiaceae</taxon>
        <taxon>Pseudonocardia</taxon>
    </lineage>
</organism>
<proteinExistence type="inferred from homology"/>
<evidence type="ECO:0000313" key="8">
    <source>
        <dbReference type="EMBL" id="RZT83344.1"/>
    </source>
</evidence>
<gene>
    <name evidence="8" type="ORF">EV383_0144</name>
</gene>
<feature type="transmembrane region" description="Helical" evidence="7">
    <location>
        <begin position="20"/>
        <end position="41"/>
    </location>
</feature>
<evidence type="ECO:0000256" key="2">
    <source>
        <dbReference type="ARBA" id="ARBA00005779"/>
    </source>
</evidence>
<comment type="similarity">
    <text evidence="2">Belongs to the UPF0719 family.</text>
</comment>
<keyword evidence="3" id="KW-1003">Cell membrane</keyword>
<evidence type="ECO:0000256" key="3">
    <source>
        <dbReference type="ARBA" id="ARBA00022475"/>
    </source>
</evidence>
<comment type="caution">
    <text evidence="8">The sequence shown here is derived from an EMBL/GenBank/DDBJ whole genome shotgun (WGS) entry which is preliminary data.</text>
</comment>
<evidence type="ECO:0000313" key="9">
    <source>
        <dbReference type="Proteomes" id="UP000291591"/>
    </source>
</evidence>
<feature type="transmembrane region" description="Helical" evidence="7">
    <location>
        <begin position="131"/>
        <end position="150"/>
    </location>
</feature>
<reference evidence="8 9" key="1">
    <citation type="submission" date="2019-02" db="EMBL/GenBank/DDBJ databases">
        <title>Sequencing the genomes of 1000 actinobacteria strains.</title>
        <authorList>
            <person name="Klenk H.-P."/>
        </authorList>
    </citation>
    <scope>NUCLEOTIDE SEQUENCE [LARGE SCALE GENOMIC DNA]</scope>
    <source>
        <strain evidence="8 9">DSM 45779</strain>
    </source>
</reference>
<protein>
    <submittedName>
        <fullName evidence="8">Uncharacterized protein DUF350</fullName>
    </submittedName>
</protein>
<dbReference type="AlphaFoldDB" id="A0A4Q7UQK7"/>
<dbReference type="RefSeq" id="WP_207223391.1">
    <property type="nucleotide sequence ID" value="NZ_SHKL01000001.1"/>
</dbReference>
<dbReference type="GO" id="GO:0005886">
    <property type="term" value="C:plasma membrane"/>
    <property type="evidence" value="ECO:0007669"/>
    <property type="project" value="UniProtKB-SubCell"/>
</dbReference>